<sequence length="114" mass="13115">MAKKTKDIRSVAARTRRKDLIALRKPKEIELESEFEEETQFEDPAMTGVQQVNMTELLQTLTAHMSVLFQAQFDKLEHRLDALSPETGRETGLNRDQEIASLLLALRSSSNVWW</sequence>
<accession>A0AAV2EAB9</accession>
<dbReference type="Proteomes" id="UP001497516">
    <property type="component" value="Chromosome 4"/>
</dbReference>
<evidence type="ECO:0000313" key="1">
    <source>
        <dbReference type="EMBL" id="CAL1382815.1"/>
    </source>
</evidence>
<name>A0AAV2EAB9_9ROSI</name>
<dbReference type="EMBL" id="OZ034817">
    <property type="protein sequence ID" value="CAL1382815.1"/>
    <property type="molecule type" value="Genomic_DNA"/>
</dbReference>
<reference evidence="1 2" key="1">
    <citation type="submission" date="2024-04" db="EMBL/GenBank/DDBJ databases">
        <authorList>
            <person name="Fracassetti M."/>
        </authorList>
    </citation>
    <scope>NUCLEOTIDE SEQUENCE [LARGE SCALE GENOMIC DNA]</scope>
</reference>
<protein>
    <submittedName>
        <fullName evidence="1">Uncharacterized protein</fullName>
    </submittedName>
</protein>
<dbReference type="AlphaFoldDB" id="A0AAV2EAB9"/>
<proteinExistence type="predicted"/>
<gene>
    <name evidence="1" type="ORF">LTRI10_LOCUS24120</name>
</gene>
<evidence type="ECO:0000313" key="2">
    <source>
        <dbReference type="Proteomes" id="UP001497516"/>
    </source>
</evidence>
<organism evidence="1 2">
    <name type="scientific">Linum trigynum</name>
    <dbReference type="NCBI Taxonomy" id="586398"/>
    <lineage>
        <taxon>Eukaryota</taxon>
        <taxon>Viridiplantae</taxon>
        <taxon>Streptophyta</taxon>
        <taxon>Embryophyta</taxon>
        <taxon>Tracheophyta</taxon>
        <taxon>Spermatophyta</taxon>
        <taxon>Magnoliopsida</taxon>
        <taxon>eudicotyledons</taxon>
        <taxon>Gunneridae</taxon>
        <taxon>Pentapetalae</taxon>
        <taxon>rosids</taxon>
        <taxon>fabids</taxon>
        <taxon>Malpighiales</taxon>
        <taxon>Linaceae</taxon>
        <taxon>Linum</taxon>
    </lineage>
</organism>
<keyword evidence="2" id="KW-1185">Reference proteome</keyword>